<sequence length="259" mass="26017">MSRPPRPPSPGLPGDPAGPYPAYGQAHQGAVGTAPRPYGQSFGSGQPFNSMPYQRPSTAAGRTLGVVAIPVAVPLGPLGVVLGAISYTKARRGNGPTGPGIAAMIVGALSTLALTLFILTAMAAALSAIDPDADGGRTGQVPIGAMAVGDCALDLDGGQGVVELVDCAQWHQAETFAEVGLDGDYPGQDEVLAVAEDLCLGTANEMLPPAVDASGIGVATIAPDATAWDQGVTFARCVIVDTTGRDLMGSLAEGTLQTR</sequence>
<reference evidence="4 5" key="1">
    <citation type="submission" date="2019-10" db="EMBL/GenBank/DDBJ databases">
        <title>Georgenia wutianyii sp. nov. and Georgenia yuyongxinii sp. nov. isolated from plateau pika (Ochotona curzoniae) in the Qinghai-Tibet plateau of China.</title>
        <authorList>
            <person name="Tian Z."/>
        </authorList>
    </citation>
    <scope>NUCLEOTIDE SEQUENCE [LARGE SCALE GENOMIC DNA]</scope>
    <source>
        <strain evidence="4 5">JCM 19765</strain>
    </source>
</reference>
<feature type="transmembrane region" description="Helical" evidence="2">
    <location>
        <begin position="64"/>
        <end position="88"/>
    </location>
</feature>
<keyword evidence="2" id="KW-0472">Membrane</keyword>
<dbReference type="OrthoDB" id="5147283at2"/>
<organism evidence="4 5">
    <name type="scientific">Georgenia subflava</name>
    <dbReference type="NCBI Taxonomy" id="1622177"/>
    <lineage>
        <taxon>Bacteria</taxon>
        <taxon>Bacillati</taxon>
        <taxon>Actinomycetota</taxon>
        <taxon>Actinomycetes</taxon>
        <taxon>Micrococcales</taxon>
        <taxon>Bogoriellaceae</taxon>
        <taxon>Georgenia</taxon>
    </lineage>
</organism>
<accession>A0A6N7EIE1</accession>
<dbReference type="Proteomes" id="UP000437709">
    <property type="component" value="Unassembled WGS sequence"/>
</dbReference>
<feature type="transmembrane region" description="Helical" evidence="2">
    <location>
        <begin position="100"/>
        <end position="129"/>
    </location>
</feature>
<dbReference type="AlphaFoldDB" id="A0A6N7EIE1"/>
<gene>
    <name evidence="4" type="ORF">GB881_04850</name>
</gene>
<evidence type="ECO:0000313" key="5">
    <source>
        <dbReference type="Proteomes" id="UP000437709"/>
    </source>
</evidence>
<keyword evidence="2" id="KW-0812">Transmembrane</keyword>
<comment type="caution">
    <text evidence="4">The sequence shown here is derived from an EMBL/GenBank/DDBJ whole genome shotgun (WGS) entry which is preliminary data.</text>
</comment>
<name>A0A6N7EIE1_9MICO</name>
<proteinExistence type="predicted"/>
<feature type="compositionally biased region" description="Pro residues" evidence="1">
    <location>
        <begin position="1"/>
        <end position="19"/>
    </location>
</feature>
<dbReference type="Pfam" id="PF13845">
    <property type="entry name" value="Septum_form"/>
    <property type="match status" value="1"/>
</dbReference>
<evidence type="ECO:0000256" key="2">
    <source>
        <dbReference type="SAM" id="Phobius"/>
    </source>
</evidence>
<keyword evidence="2" id="KW-1133">Transmembrane helix</keyword>
<dbReference type="InterPro" id="IPR026004">
    <property type="entry name" value="Septum_form"/>
</dbReference>
<evidence type="ECO:0000259" key="3">
    <source>
        <dbReference type="Pfam" id="PF13845"/>
    </source>
</evidence>
<protein>
    <recommendedName>
        <fullName evidence="3">Septum formation-related domain-containing protein</fullName>
    </recommendedName>
</protein>
<dbReference type="RefSeq" id="WP_152194481.1">
    <property type="nucleotide sequence ID" value="NZ_VUKD01000002.1"/>
</dbReference>
<feature type="domain" description="Septum formation-related" evidence="3">
    <location>
        <begin position="149"/>
        <end position="243"/>
    </location>
</feature>
<feature type="region of interest" description="Disordered" evidence="1">
    <location>
        <begin position="1"/>
        <end position="54"/>
    </location>
</feature>
<evidence type="ECO:0000313" key="4">
    <source>
        <dbReference type="EMBL" id="MPV36385.1"/>
    </source>
</evidence>
<evidence type="ECO:0000256" key="1">
    <source>
        <dbReference type="SAM" id="MobiDB-lite"/>
    </source>
</evidence>
<feature type="compositionally biased region" description="Polar residues" evidence="1">
    <location>
        <begin position="41"/>
        <end position="54"/>
    </location>
</feature>
<keyword evidence="5" id="KW-1185">Reference proteome</keyword>
<dbReference type="EMBL" id="WHPC01000011">
    <property type="protein sequence ID" value="MPV36385.1"/>
    <property type="molecule type" value="Genomic_DNA"/>
</dbReference>